<evidence type="ECO:0000313" key="2">
    <source>
        <dbReference type="Proteomes" id="UP001157502"/>
    </source>
</evidence>
<dbReference type="EMBL" id="CM055739">
    <property type="protein sequence ID" value="KAJ8004108.1"/>
    <property type="molecule type" value="Genomic_DNA"/>
</dbReference>
<dbReference type="Proteomes" id="UP001157502">
    <property type="component" value="Chromosome 12"/>
</dbReference>
<sequence length="117" mass="12823">MGMCMSANVFSAGMEGAGVVIWGRKGVTLRLDYRPQLQPKPDLHLFSNGEENSQNNFRADSSGEPWGFFLDDWMNGSDDGSRGAASNSLVQGNDRSTPRFVMRSPVKPLRGNTVQGR</sequence>
<gene>
    <name evidence="1" type="ORF">DPEC_G00155360</name>
</gene>
<reference evidence="1" key="1">
    <citation type="submission" date="2021-05" db="EMBL/GenBank/DDBJ databases">
        <authorList>
            <person name="Pan Q."/>
            <person name="Jouanno E."/>
            <person name="Zahm M."/>
            <person name="Klopp C."/>
            <person name="Cabau C."/>
            <person name="Louis A."/>
            <person name="Berthelot C."/>
            <person name="Parey E."/>
            <person name="Roest Crollius H."/>
            <person name="Montfort J."/>
            <person name="Robinson-Rechavi M."/>
            <person name="Bouchez O."/>
            <person name="Lampietro C."/>
            <person name="Lopez Roques C."/>
            <person name="Donnadieu C."/>
            <person name="Postlethwait J."/>
            <person name="Bobe J."/>
            <person name="Dillon D."/>
            <person name="Chandos A."/>
            <person name="von Hippel F."/>
            <person name="Guiguen Y."/>
        </authorList>
    </citation>
    <scope>NUCLEOTIDE SEQUENCE</scope>
    <source>
        <strain evidence="1">YG-Jan2019</strain>
    </source>
</reference>
<protein>
    <submittedName>
        <fullName evidence="1">Uncharacterized protein</fullName>
    </submittedName>
</protein>
<proteinExistence type="predicted"/>
<keyword evidence="2" id="KW-1185">Reference proteome</keyword>
<name>A0ACC2GK27_DALPE</name>
<organism evidence="1 2">
    <name type="scientific">Dallia pectoralis</name>
    <name type="common">Alaska blackfish</name>
    <dbReference type="NCBI Taxonomy" id="75939"/>
    <lineage>
        <taxon>Eukaryota</taxon>
        <taxon>Metazoa</taxon>
        <taxon>Chordata</taxon>
        <taxon>Craniata</taxon>
        <taxon>Vertebrata</taxon>
        <taxon>Euteleostomi</taxon>
        <taxon>Actinopterygii</taxon>
        <taxon>Neopterygii</taxon>
        <taxon>Teleostei</taxon>
        <taxon>Protacanthopterygii</taxon>
        <taxon>Esociformes</taxon>
        <taxon>Umbridae</taxon>
        <taxon>Dallia</taxon>
    </lineage>
</organism>
<comment type="caution">
    <text evidence="1">The sequence shown here is derived from an EMBL/GenBank/DDBJ whole genome shotgun (WGS) entry which is preliminary data.</text>
</comment>
<evidence type="ECO:0000313" key="1">
    <source>
        <dbReference type="EMBL" id="KAJ8004108.1"/>
    </source>
</evidence>
<accession>A0ACC2GK27</accession>